<keyword evidence="5" id="KW-0547">Nucleotide-binding</keyword>
<dbReference type="Proteomes" id="UP000611554">
    <property type="component" value="Unassembled WGS sequence"/>
</dbReference>
<dbReference type="PANTHER" id="PTHR24421:SF10">
    <property type="entry name" value="NITRATE_NITRITE SENSOR PROTEIN NARQ"/>
    <property type="match status" value="1"/>
</dbReference>
<feature type="transmembrane region" description="Helical" evidence="9">
    <location>
        <begin position="31"/>
        <end position="52"/>
    </location>
</feature>
<comment type="caution">
    <text evidence="11">The sequence shown here is derived from an EMBL/GenBank/DDBJ whole genome shotgun (WGS) entry which is preliminary data.</text>
</comment>
<dbReference type="CDD" id="cd16917">
    <property type="entry name" value="HATPase_UhpB-NarQ-NarX-like"/>
    <property type="match status" value="1"/>
</dbReference>
<evidence type="ECO:0000256" key="7">
    <source>
        <dbReference type="ARBA" id="ARBA00022840"/>
    </source>
</evidence>
<keyword evidence="3" id="KW-0597">Phosphoprotein</keyword>
<evidence type="ECO:0000313" key="11">
    <source>
        <dbReference type="EMBL" id="GGQ17984.1"/>
    </source>
</evidence>
<reference evidence="12" key="1">
    <citation type="journal article" date="2019" name="Int. J. Syst. Evol. Microbiol.">
        <title>The Global Catalogue of Microorganisms (GCM) 10K type strain sequencing project: providing services to taxonomists for standard genome sequencing and annotation.</title>
        <authorList>
            <consortium name="The Broad Institute Genomics Platform"/>
            <consortium name="The Broad Institute Genome Sequencing Center for Infectious Disease"/>
            <person name="Wu L."/>
            <person name="Ma J."/>
        </authorList>
    </citation>
    <scope>NUCLEOTIDE SEQUENCE [LARGE SCALE GENOMIC DNA]</scope>
    <source>
        <strain evidence="12">JCM 3115</strain>
    </source>
</reference>
<dbReference type="SMART" id="SM00387">
    <property type="entry name" value="HATPase_c"/>
    <property type="match status" value="1"/>
</dbReference>
<dbReference type="InterPro" id="IPR050482">
    <property type="entry name" value="Sensor_HK_TwoCompSys"/>
</dbReference>
<keyword evidence="9" id="KW-0472">Membrane</keyword>
<dbReference type="InterPro" id="IPR036890">
    <property type="entry name" value="HATPase_C_sf"/>
</dbReference>
<evidence type="ECO:0000256" key="3">
    <source>
        <dbReference type="ARBA" id="ARBA00022553"/>
    </source>
</evidence>
<dbReference type="EC" id="2.7.13.3" evidence="2"/>
<protein>
    <recommendedName>
        <fullName evidence="2">histidine kinase</fullName>
        <ecNumber evidence="2">2.7.13.3</ecNumber>
    </recommendedName>
</protein>
<evidence type="ECO:0000313" key="12">
    <source>
        <dbReference type="Proteomes" id="UP000611554"/>
    </source>
</evidence>
<accession>A0ABQ2R9P1</accession>
<keyword evidence="7" id="KW-0067">ATP-binding</keyword>
<dbReference type="PANTHER" id="PTHR24421">
    <property type="entry name" value="NITRATE/NITRITE SENSOR PROTEIN NARX-RELATED"/>
    <property type="match status" value="1"/>
</dbReference>
<evidence type="ECO:0000259" key="10">
    <source>
        <dbReference type="SMART" id="SM00387"/>
    </source>
</evidence>
<organism evidence="11 12">
    <name type="scientific">Streptosporangium pseudovulgare</name>
    <dbReference type="NCBI Taxonomy" id="35765"/>
    <lineage>
        <taxon>Bacteria</taxon>
        <taxon>Bacillati</taxon>
        <taxon>Actinomycetota</taxon>
        <taxon>Actinomycetes</taxon>
        <taxon>Streptosporangiales</taxon>
        <taxon>Streptosporangiaceae</taxon>
        <taxon>Streptosporangium</taxon>
    </lineage>
</organism>
<dbReference type="InterPro" id="IPR025828">
    <property type="entry name" value="Put_sensor_dom"/>
</dbReference>
<feature type="domain" description="Histidine kinase/HSP90-like ATPase" evidence="10">
    <location>
        <begin position="314"/>
        <end position="403"/>
    </location>
</feature>
<name>A0ABQ2R9P1_9ACTN</name>
<dbReference type="Pfam" id="PF02518">
    <property type="entry name" value="HATPase_c"/>
    <property type="match status" value="1"/>
</dbReference>
<dbReference type="GO" id="GO:0016301">
    <property type="term" value="F:kinase activity"/>
    <property type="evidence" value="ECO:0007669"/>
    <property type="project" value="UniProtKB-KW"/>
</dbReference>
<dbReference type="Pfam" id="PF07730">
    <property type="entry name" value="HisKA_3"/>
    <property type="match status" value="1"/>
</dbReference>
<evidence type="ECO:0000256" key="9">
    <source>
        <dbReference type="SAM" id="Phobius"/>
    </source>
</evidence>
<dbReference type="Gene3D" id="1.20.5.1930">
    <property type="match status" value="1"/>
</dbReference>
<keyword evidence="8" id="KW-0902">Two-component regulatory system</keyword>
<keyword evidence="9" id="KW-0812">Transmembrane</keyword>
<keyword evidence="12" id="KW-1185">Reference proteome</keyword>
<comment type="catalytic activity">
    <reaction evidence="1">
        <text>ATP + protein L-histidine = ADP + protein N-phospho-L-histidine.</text>
        <dbReference type="EC" id="2.7.13.3"/>
    </reaction>
</comment>
<dbReference type="SUPFAM" id="SSF55874">
    <property type="entry name" value="ATPase domain of HSP90 chaperone/DNA topoisomerase II/histidine kinase"/>
    <property type="match status" value="1"/>
</dbReference>
<dbReference type="EMBL" id="BMQJ01000015">
    <property type="protein sequence ID" value="GGQ17984.1"/>
    <property type="molecule type" value="Genomic_DNA"/>
</dbReference>
<feature type="transmembrane region" description="Helical" evidence="9">
    <location>
        <begin position="96"/>
        <end position="119"/>
    </location>
</feature>
<keyword evidence="9" id="KW-1133">Transmembrane helix</keyword>
<dbReference type="Gene3D" id="3.30.565.10">
    <property type="entry name" value="Histidine kinase-like ATPase, C-terminal domain"/>
    <property type="match status" value="1"/>
</dbReference>
<dbReference type="Pfam" id="PF13796">
    <property type="entry name" value="Sensor"/>
    <property type="match status" value="1"/>
</dbReference>
<feature type="transmembrane region" description="Helical" evidence="9">
    <location>
        <begin position="7"/>
        <end position="25"/>
    </location>
</feature>
<keyword evidence="6 11" id="KW-0418">Kinase</keyword>
<dbReference type="InterPro" id="IPR003594">
    <property type="entry name" value="HATPase_dom"/>
</dbReference>
<feature type="transmembrane region" description="Helical" evidence="9">
    <location>
        <begin position="148"/>
        <end position="170"/>
    </location>
</feature>
<evidence type="ECO:0000256" key="2">
    <source>
        <dbReference type="ARBA" id="ARBA00012438"/>
    </source>
</evidence>
<evidence type="ECO:0000256" key="1">
    <source>
        <dbReference type="ARBA" id="ARBA00000085"/>
    </source>
</evidence>
<proteinExistence type="predicted"/>
<sequence length="403" mass="43020">MRDLWRSIGYCLIVFPSALAMMIALPLLVTGVLLTGVGGIGLIVVPRMMLVLRRWAEWHRGRAAGLLHVTIEKQRASMVGWRELVRSPESRRDLRWMLLHVGVGLPIALAAIAAVSQVVNALLEAPLWWLFPHDDPLRLLVVFPVRDWPAAIGLGLAQAGLGAALSRWGVPKLARLHARMCLAALQPSVADRMAERIGKLTESRSGVLDAHAAELRRIERDLHDGTQARLVAIAMRLAVAREALGDDTGIVARLVKEAHEGTEEAMTELRQVIRSIYPPILADRGLSGAVTAIAARAGLPVETDLDGLAPVPAAVETAAYFIVAESITNATKHSGATQVSVRLAVADTLRIEITDDGRGGIDESRGTGIAGIRLRTAALDGTVTVDSPAGGPTAITVELPCAS</sequence>
<keyword evidence="4" id="KW-0808">Transferase</keyword>
<dbReference type="InterPro" id="IPR011712">
    <property type="entry name" value="Sig_transdc_His_kin_sub3_dim/P"/>
</dbReference>
<gene>
    <name evidence="11" type="ORF">GCM10010140_55460</name>
</gene>
<evidence type="ECO:0000256" key="8">
    <source>
        <dbReference type="ARBA" id="ARBA00023012"/>
    </source>
</evidence>
<evidence type="ECO:0000256" key="4">
    <source>
        <dbReference type="ARBA" id="ARBA00022679"/>
    </source>
</evidence>
<dbReference type="RefSeq" id="WP_229811696.1">
    <property type="nucleotide sequence ID" value="NZ_BMQJ01000015.1"/>
</dbReference>
<evidence type="ECO:0000256" key="5">
    <source>
        <dbReference type="ARBA" id="ARBA00022741"/>
    </source>
</evidence>
<evidence type="ECO:0000256" key="6">
    <source>
        <dbReference type="ARBA" id="ARBA00022777"/>
    </source>
</evidence>